<evidence type="ECO:0000313" key="10">
    <source>
        <dbReference type="Proteomes" id="UP000030742"/>
    </source>
</evidence>
<dbReference type="PANTHER" id="PTHR22730:SF1">
    <property type="entry name" value="PROMININ-LIKE PROTEIN"/>
    <property type="match status" value="1"/>
</dbReference>
<feature type="compositionally biased region" description="Basic and acidic residues" evidence="7">
    <location>
        <begin position="736"/>
        <end position="748"/>
    </location>
</feature>
<dbReference type="EMBL" id="KB632401">
    <property type="protein sequence ID" value="ERL94925.1"/>
    <property type="molecule type" value="Genomic_DNA"/>
</dbReference>
<feature type="region of interest" description="Disordered" evidence="7">
    <location>
        <begin position="724"/>
        <end position="748"/>
    </location>
</feature>
<dbReference type="InterPro" id="IPR008795">
    <property type="entry name" value="Prominin"/>
</dbReference>
<keyword evidence="4 8" id="KW-1133">Transmembrane helix</keyword>
<reference evidence="9 10" key="1">
    <citation type="journal article" date="2013" name="Genome Biol.">
        <title>Draft genome of the mountain pine beetle, Dendroctonus ponderosae Hopkins, a major forest pest.</title>
        <authorList>
            <person name="Keeling C.I."/>
            <person name="Yuen M.M."/>
            <person name="Liao N.Y."/>
            <person name="Docking T.R."/>
            <person name="Chan S.K."/>
            <person name="Taylor G.A."/>
            <person name="Palmquist D.L."/>
            <person name="Jackman S.D."/>
            <person name="Nguyen A."/>
            <person name="Li M."/>
            <person name="Henderson H."/>
            <person name="Janes J.K."/>
            <person name="Zhao Y."/>
            <person name="Pandoh P."/>
            <person name="Moore R."/>
            <person name="Sperling F.A."/>
            <person name="Huber D.P."/>
            <person name="Birol I."/>
            <person name="Jones S.J."/>
            <person name="Bohlmann J."/>
        </authorList>
    </citation>
    <scope>NUCLEOTIDE SEQUENCE</scope>
</reference>
<name>U4UXC4_DENPD</name>
<dbReference type="OrthoDB" id="8188647at2759"/>
<evidence type="ECO:0000313" key="9">
    <source>
        <dbReference type="EMBL" id="ERL94925.1"/>
    </source>
</evidence>
<evidence type="ECO:0000256" key="2">
    <source>
        <dbReference type="ARBA" id="ARBA00006058"/>
    </source>
</evidence>
<accession>U4UXC4</accession>
<comment type="subcellular location">
    <subcellularLocation>
        <location evidence="1">Membrane</location>
        <topology evidence="1">Multi-pass membrane protein</topology>
    </subcellularLocation>
</comment>
<comment type="similarity">
    <text evidence="2">Belongs to the prominin family.</text>
</comment>
<dbReference type="Pfam" id="PF05478">
    <property type="entry name" value="Prominin"/>
    <property type="match status" value="2"/>
</dbReference>
<feature type="transmembrane region" description="Helical" evidence="8">
    <location>
        <begin position="114"/>
        <end position="136"/>
    </location>
</feature>
<evidence type="ECO:0000256" key="1">
    <source>
        <dbReference type="ARBA" id="ARBA00004141"/>
    </source>
</evidence>
<dbReference type="PANTHER" id="PTHR22730">
    <property type="entry name" value="PROMININ PROM PROTEIN"/>
    <property type="match status" value="1"/>
</dbReference>
<evidence type="ECO:0000256" key="8">
    <source>
        <dbReference type="SAM" id="Phobius"/>
    </source>
</evidence>
<dbReference type="GO" id="GO:0016020">
    <property type="term" value="C:membrane"/>
    <property type="evidence" value="ECO:0007669"/>
    <property type="project" value="UniProtKB-SubCell"/>
</dbReference>
<proteinExistence type="inferred from homology"/>
<evidence type="ECO:0000256" key="4">
    <source>
        <dbReference type="ARBA" id="ARBA00022989"/>
    </source>
</evidence>
<keyword evidence="6" id="KW-0325">Glycoprotein</keyword>
<keyword evidence="5 8" id="KW-0472">Membrane</keyword>
<evidence type="ECO:0000256" key="7">
    <source>
        <dbReference type="SAM" id="MobiDB-lite"/>
    </source>
</evidence>
<dbReference type="AlphaFoldDB" id="U4UXC4"/>
<evidence type="ECO:0000256" key="5">
    <source>
        <dbReference type="ARBA" id="ARBA00023136"/>
    </source>
</evidence>
<feature type="transmembrane region" description="Helical" evidence="8">
    <location>
        <begin position="156"/>
        <end position="178"/>
    </location>
</feature>
<evidence type="ECO:0000256" key="3">
    <source>
        <dbReference type="ARBA" id="ARBA00022692"/>
    </source>
</evidence>
<evidence type="ECO:0000256" key="6">
    <source>
        <dbReference type="ARBA" id="ARBA00023180"/>
    </source>
</evidence>
<organism evidence="9 10">
    <name type="scientific">Dendroctonus ponderosae</name>
    <name type="common">Mountain pine beetle</name>
    <dbReference type="NCBI Taxonomy" id="77166"/>
    <lineage>
        <taxon>Eukaryota</taxon>
        <taxon>Metazoa</taxon>
        <taxon>Ecdysozoa</taxon>
        <taxon>Arthropoda</taxon>
        <taxon>Hexapoda</taxon>
        <taxon>Insecta</taxon>
        <taxon>Pterygota</taxon>
        <taxon>Neoptera</taxon>
        <taxon>Endopterygota</taxon>
        <taxon>Coleoptera</taxon>
        <taxon>Polyphaga</taxon>
        <taxon>Cucujiformia</taxon>
        <taxon>Curculionidae</taxon>
        <taxon>Scolytinae</taxon>
        <taxon>Dendroctonus</taxon>
    </lineage>
</organism>
<gene>
    <name evidence="9" type="ORF">D910_12197</name>
</gene>
<keyword evidence="3 8" id="KW-0812">Transmembrane</keyword>
<sequence length="748" mass="84013">MNKKEITSGNLESATSPLPISWELDKLKEPTKDNLTRHNTANSGLQFLDIPLGDDLKIRDLQLENQFVLFEAFSKLTGYLLPSQFPIGLLNETLGGKQPLHFWVLQILKWEIPVVVWIIFWAMLALCFPLGVLVSLCCSPDGDGNCGETKGRWTETTLSSLLYLLLILLLCPLALILASNEQIAKTIGQSPALAALLYGDIGRFIRNSHMQISFVATSSTDIALEAIRQDLEETARVSSIVSDLLAASDSAKRAGDTLQDEMQEIARQLVSIQQQCDAKDRALCFAVQFPGYDTTIALENITNDAKIHQLERLTKDSSFNASIDFARRIYHNIPEQMAEESSQFVAGLMHVLAAEQLFSISFHHFSADIKSLLSRKRAQIYKSTHDLDMFARTMSQKVNGSRKAIFTQLENVVKWDLWRWMAILGGNGESLICQPLHDHPYYEFLSKLARSGGVFQANDSIDLASVLKSCQRDLSAYETFRLHTRLDLDAFNHKTWRNFTKILDQFASTAPSLELLSPELQENLQTLASTTAANLSSYRQQLSGKERDLGPFAEQLNNIARQLLDPLAFSVRNIVQNSVQRLNGLRGNILYKITMLEVLQPPLNGCLHRSLSHLKTVQFFLDNQAWTISERAKRQFTARLKNYLEQLHDHVAGKVAKEIGKCRPLWAIFHASRFHVCKLMFDPVFLFTECHCLWLPSAHLDPHGLRADCCEAFATYPSAGSPKLPLGSPRLPPRADSPRGAHLDDSVL</sequence>
<dbReference type="Proteomes" id="UP000030742">
    <property type="component" value="Unassembled WGS sequence"/>
</dbReference>
<protein>
    <recommendedName>
        <fullName evidence="11">Prominin</fullName>
    </recommendedName>
</protein>
<evidence type="ECO:0008006" key="11">
    <source>
        <dbReference type="Google" id="ProtNLM"/>
    </source>
</evidence>